<dbReference type="Proteomes" id="UP000027336">
    <property type="component" value="Unassembled WGS sequence"/>
</dbReference>
<evidence type="ECO:0008006" key="4">
    <source>
        <dbReference type="Google" id="ProtNLM"/>
    </source>
</evidence>
<dbReference type="HOGENOM" id="CLU_082005_0_0_5"/>
<dbReference type="EMBL" id="FN645466">
    <property type="protein sequence ID" value="CBI78246.1"/>
    <property type="molecule type" value="Genomic_DNA"/>
</dbReference>
<proteinExistence type="predicted"/>
<organism evidence="1">
    <name type="scientific">Bartonella rochalimae ATCC BAA-1498</name>
    <dbReference type="NCBI Taxonomy" id="685782"/>
    <lineage>
        <taxon>Bacteria</taxon>
        <taxon>Pseudomonadati</taxon>
        <taxon>Pseudomonadota</taxon>
        <taxon>Alphaproteobacteria</taxon>
        <taxon>Hyphomicrobiales</taxon>
        <taxon>Bartonellaceae</taxon>
        <taxon>Bartonella</taxon>
    </lineage>
</organism>
<evidence type="ECO:0000313" key="1">
    <source>
        <dbReference type="EMBL" id="CBI78246.1"/>
    </source>
</evidence>
<keyword evidence="3" id="KW-1185">Reference proteome</keyword>
<evidence type="ECO:0000313" key="2">
    <source>
        <dbReference type="EMBL" id="KEC54413.1"/>
    </source>
</evidence>
<reference evidence="1" key="1">
    <citation type="journal article" date="2011" name="PLoS Genet.">
        <title>Parallel evolution of a type IV secretion system in radiating lineages of the host-restricted bacterial pathogen Bartonella.</title>
        <authorList>
            <person name="Engel P."/>
            <person name="Salzburger W."/>
            <person name="Liesch M."/>
            <person name="Chang C.C."/>
            <person name="Maruyama S."/>
            <person name="Lanz C."/>
            <person name="Calteau A."/>
            <person name="Lajus A."/>
            <person name="Medigue C."/>
            <person name="Schuster S.C."/>
            <person name="Dehio C."/>
        </authorList>
    </citation>
    <scope>NUCLEOTIDE SEQUENCE</scope>
    <source>
        <strain evidence="1">ATCC BAA-1498</strain>
    </source>
</reference>
<dbReference type="OrthoDB" id="7923219at2"/>
<evidence type="ECO:0000313" key="3">
    <source>
        <dbReference type="Proteomes" id="UP000027336"/>
    </source>
</evidence>
<dbReference type="EMBL" id="AHPK01000017">
    <property type="protein sequence ID" value="KEC54413.1"/>
    <property type="molecule type" value="Genomic_DNA"/>
</dbReference>
<reference evidence="2 3" key="2">
    <citation type="submission" date="2012-04" db="EMBL/GenBank/DDBJ databases">
        <title>The Genome Sequence of Bartonella rochalimae BMGH.</title>
        <authorList>
            <consortium name="The Broad Institute Genome Sequencing Platform"/>
            <consortium name="The Broad Institute Genome Sequencing Center for Infectious Disease"/>
            <person name="Feldgarden M."/>
            <person name="Kirby J."/>
            <person name="Kosoy M."/>
            <person name="Birtles R."/>
            <person name="Probert W.S."/>
            <person name="Chiaraviglio L."/>
            <person name="Walker B."/>
            <person name="Young S.K."/>
            <person name="Zeng Q."/>
            <person name="Gargeya S."/>
            <person name="Fitzgerald M."/>
            <person name="Haas B."/>
            <person name="Abouelleil A."/>
            <person name="Alvarado L."/>
            <person name="Arachchi H.M."/>
            <person name="Berlin A.M."/>
            <person name="Chapman S.B."/>
            <person name="Goldberg J."/>
            <person name="Griggs A."/>
            <person name="Gujja S."/>
            <person name="Hansen M."/>
            <person name="Howarth C."/>
            <person name="Imamovic A."/>
            <person name="Larimer J."/>
            <person name="McCowen C."/>
            <person name="Montmayeur A."/>
            <person name="Murphy C."/>
            <person name="Neiman D."/>
            <person name="Pearson M."/>
            <person name="Priest M."/>
            <person name="Roberts A."/>
            <person name="Saif S."/>
            <person name="Shea T."/>
            <person name="Sisk P."/>
            <person name="Sykes S."/>
            <person name="Wortman J."/>
            <person name="Nusbaum C."/>
            <person name="Birren B."/>
        </authorList>
    </citation>
    <scope>NUCLEOTIDE SEQUENCE [LARGE SCALE GENOMIC DNA]</scope>
    <source>
        <strain evidence="2 3">ATCC BAA-1498</strain>
    </source>
</reference>
<protein>
    <recommendedName>
        <fullName evidence="4">Lipoprotein</fullName>
    </recommendedName>
</protein>
<dbReference type="eggNOG" id="ENOG50301J5">
    <property type="taxonomic scope" value="Bacteria"/>
</dbReference>
<name>E6YN08_9HYPH</name>
<dbReference type="PROSITE" id="PS51257">
    <property type="entry name" value="PROKAR_LIPOPROTEIN"/>
    <property type="match status" value="1"/>
</dbReference>
<accession>E6YN08</accession>
<dbReference type="RefSeq" id="WP_035006835.1">
    <property type="nucleotide sequence ID" value="NZ_KL407338.1"/>
</dbReference>
<gene>
    <name evidence="1" type="ORF">BARRO_120003</name>
    <name evidence="2" type="ORF">O99_00950</name>
</gene>
<dbReference type="PATRIC" id="fig|685782.3.peg.992"/>
<sequence length="193" mass="22714">MIHIVRFIILLSTFILFGCTNVDNLDQYDALYEKYVSTKYENSEHADKMQKASEYIYSRGYDDFFSRFHPVRHRHILMTLCGRYANLLQGDYNKEMAWANLPTHIHTLRYNYNWKENIFVLAQKTSNELTNPMFQYAKKFLTSPNGMTPKTQIADLISTIDAAITMPSYGELIKKVPQFCTDIQRVYNIMESF</sequence>
<dbReference type="AlphaFoldDB" id="E6YN08"/>